<name>A0A7S3I2B0_9SPIT</name>
<keyword evidence="1" id="KW-0812">Transmembrane</keyword>
<feature type="transmembrane region" description="Helical" evidence="1">
    <location>
        <begin position="92"/>
        <end position="110"/>
    </location>
</feature>
<proteinExistence type="predicted"/>
<reference evidence="2" key="1">
    <citation type="submission" date="2021-01" db="EMBL/GenBank/DDBJ databases">
        <authorList>
            <person name="Corre E."/>
            <person name="Pelletier E."/>
            <person name="Niang G."/>
            <person name="Scheremetjew M."/>
            <person name="Finn R."/>
            <person name="Kale V."/>
            <person name="Holt S."/>
            <person name="Cochrane G."/>
            <person name="Meng A."/>
            <person name="Brown T."/>
            <person name="Cohen L."/>
        </authorList>
    </citation>
    <scope>NUCLEOTIDE SEQUENCE</scope>
    <source>
        <strain evidence="2">Fehren 1</strain>
    </source>
</reference>
<accession>A0A7S3I2B0</accession>
<dbReference type="AlphaFoldDB" id="A0A7S3I2B0"/>
<dbReference type="EMBL" id="HBIE01022104">
    <property type="protein sequence ID" value="CAE0311814.1"/>
    <property type="molecule type" value="Transcribed_RNA"/>
</dbReference>
<feature type="transmembrane region" description="Helical" evidence="1">
    <location>
        <begin position="55"/>
        <end position="72"/>
    </location>
</feature>
<sequence>MAVVLNATGLTHDYLSPLAMKETFGQYRHAVGCVAAFLALIVLDVVIARNTKARWMALHTLANAAVCLFSWPEVSRAAEDPLNSCSGPAPTYVPAYIICAVHFYHLVGGFKLTLDDWVHHCVFVTYIGAACFAFEESGPLVNLIAFFMCGLPGGLDYMMLVLVKHGVLTSQTEKSWNSRINVWLRSPGLLLAAYCMFVATRSGPTHTPCAQHPIKTAINAMLIFSNAQYYMQKVTGNTYRKVQAFNS</sequence>
<evidence type="ECO:0000313" key="2">
    <source>
        <dbReference type="EMBL" id="CAE0311814.1"/>
    </source>
</evidence>
<feature type="transmembrane region" description="Helical" evidence="1">
    <location>
        <begin position="117"/>
        <end position="135"/>
    </location>
</feature>
<keyword evidence="1" id="KW-0472">Membrane</keyword>
<evidence type="ECO:0000256" key="1">
    <source>
        <dbReference type="SAM" id="Phobius"/>
    </source>
</evidence>
<feature type="transmembrane region" description="Helical" evidence="1">
    <location>
        <begin position="27"/>
        <end position="48"/>
    </location>
</feature>
<organism evidence="2">
    <name type="scientific">Favella ehrenbergii</name>
    <dbReference type="NCBI Taxonomy" id="182087"/>
    <lineage>
        <taxon>Eukaryota</taxon>
        <taxon>Sar</taxon>
        <taxon>Alveolata</taxon>
        <taxon>Ciliophora</taxon>
        <taxon>Intramacronucleata</taxon>
        <taxon>Spirotrichea</taxon>
        <taxon>Choreotrichia</taxon>
        <taxon>Tintinnida</taxon>
        <taxon>Xystonellidae</taxon>
        <taxon>Favella</taxon>
    </lineage>
</organism>
<keyword evidence="1" id="KW-1133">Transmembrane helix</keyword>
<protein>
    <submittedName>
        <fullName evidence="2">Uncharacterized protein</fullName>
    </submittedName>
</protein>
<gene>
    <name evidence="2" type="ORF">FEHR0123_LOCUS6734</name>
</gene>
<feature type="transmembrane region" description="Helical" evidence="1">
    <location>
        <begin position="141"/>
        <end position="162"/>
    </location>
</feature>